<evidence type="ECO:0000313" key="2">
    <source>
        <dbReference type="EMBL" id="GBP64009.1"/>
    </source>
</evidence>
<organism evidence="2 3">
    <name type="scientific">Eumeta variegata</name>
    <name type="common">Bagworm moth</name>
    <name type="synonym">Eumeta japonica</name>
    <dbReference type="NCBI Taxonomy" id="151549"/>
    <lineage>
        <taxon>Eukaryota</taxon>
        <taxon>Metazoa</taxon>
        <taxon>Ecdysozoa</taxon>
        <taxon>Arthropoda</taxon>
        <taxon>Hexapoda</taxon>
        <taxon>Insecta</taxon>
        <taxon>Pterygota</taxon>
        <taxon>Neoptera</taxon>
        <taxon>Endopterygota</taxon>
        <taxon>Lepidoptera</taxon>
        <taxon>Glossata</taxon>
        <taxon>Ditrysia</taxon>
        <taxon>Tineoidea</taxon>
        <taxon>Psychidae</taxon>
        <taxon>Oiketicinae</taxon>
        <taxon>Eumeta</taxon>
    </lineage>
</organism>
<name>A0A4C1XP54_EUMVA</name>
<evidence type="ECO:0000313" key="3">
    <source>
        <dbReference type="Proteomes" id="UP000299102"/>
    </source>
</evidence>
<feature type="region of interest" description="Disordered" evidence="1">
    <location>
        <begin position="103"/>
        <end position="130"/>
    </location>
</feature>
<evidence type="ECO:0000256" key="1">
    <source>
        <dbReference type="SAM" id="MobiDB-lite"/>
    </source>
</evidence>
<sequence>MLGRRRNGREASNSRIAPIRIRHHLIDGGPIGSEHCSSIGSRIPGGLEGRNPRCKIEIIWRKPDRLQPCEPFSHRKKLIRHRHDGVTVAYHYRVADLSDINRSRTEALTGRSGSRARRSADVRVTRDQFK</sequence>
<proteinExistence type="predicted"/>
<reference evidence="2 3" key="1">
    <citation type="journal article" date="2019" name="Commun. Biol.">
        <title>The bagworm genome reveals a unique fibroin gene that provides high tensile strength.</title>
        <authorList>
            <person name="Kono N."/>
            <person name="Nakamura H."/>
            <person name="Ohtoshi R."/>
            <person name="Tomita M."/>
            <person name="Numata K."/>
            <person name="Arakawa K."/>
        </authorList>
    </citation>
    <scope>NUCLEOTIDE SEQUENCE [LARGE SCALE GENOMIC DNA]</scope>
</reference>
<keyword evidence="3" id="KW-1185">Reference proteome</keyword>
<dbReference type="AlphaFoldDB" id="A0A4C1XP54"/>
<comment type="caution">
    <text evidence="2">The sequence shown here is derived from an EMBL/GenBank/DDBJ whole genome shotgun (WGS) entry which is preliminary data.</text>
</comment>
<feature type="compositionally biased region" description="Basic and acidic residues" evidence="1">
    <location>
        <begin position="118"/>
        <end position="130"/>
    </location>
</feature>
<protein>
    <submittedName>
        <fullName evidence="2">Uncharacterized protein</fullName>
    </submittedName>
</protein>
<dbReference type="Proteomes" id="UP000299102">
    <property type="component" value="Unassembled WGS sequence"/>
</dbReference>
<accession>A0A4C1XP54</accession>
<dbReference type="EMBL" id="BGZK01000885">
    <property type="protein sequence ID" value="GBP64009.1"/>
    <property type="molecule type" value="Genomic_DNA"/>
</dbReference>
<gene>
    <name evidence="2" type="ORF">EVAR_43025_1</name>
</gene>